<organism evidence="2 3">
    <name type="scientific">Streptomyces calvus</name>
    <dbReference type="NCBI Taxonomy" id="67282"/>
    <lineage>
        <taxon>Bacteria</taxon>
        <taxon>Bacillati</taxon>
        <taxon>Actinomycetota</taxon>
        <taxon>Actinomycetes</taxon>
        <taxon>Kitasatosporales</taxon>
        <taxon>Streptomycetaceae</taxon>
        <taxon>Streptomyces</taxon>
    </lineage>
</organism>
<protein>
    <submittedName>
        <fullName evidence="2">Type I-U CRISPR-associated protein Cas5/Cas6</fullName>
    </submittedName>
</protein>
<name>A0A514JZ73_9ACTN</name>
<reference evidence="2 3" key="1">
    <citation type="submission" date="2017-07" db="EMBL/GenBank/DDBJ databases">
        <title>The Complete Genome of Streptomyces asterosporus-ZSY.</title>
        <authorList>
            <person name="Zhang S."/>
        </authorList>
    </citation>
    <scope>NUCLEOTIDE SEQUENCE [LARGE SCALE GENOMIC DNA]</scope>
    <source>
        <strain evidence="2 3">DSM 41452</strain>
    </source>
</reference>
<dbReference type="InterPro" id="IPR019089">
    <property type="entry name" value="Cas_GSU0054"/>
</dbReference>
<dbReference type="AlphaFoldDB" id="A0A514JZ73"/>
<dbReference type="NCBIfam" id="TIGR02165">
    <property type="entry name" value="cas5_6_GSU0054"/>
    <property type="match status" value="1"/>
</dbReference>
<feature type="region of interest" description="Disordered" evidence="1">
    <location>
        <begin position="290"/>
        <end position="309"/>
    </location>
</feature>
<keyword evidence="3" id="KW-1185">Reference proteome</keyword>
<dbReference type="KEGG" id="sast:CD934_31175"/>
<gene>
    <name evidence="2" type="primary">cas5u6u</name>
    <name evidence="2" type="ORF">CD934_31175</name>
</gene>
<evidence type="ECO:0000313" key="3">
    <source>
        <dbReference type="Proteomes" id="UP000316215"/>
    </source>
</evidence>
<feature type="region of interest" description="Disordered" evidence="1">
    <location>
        <begin position="494"/>
        <end position="513"/>
    </location>
</feature>
<evidence type="ECO:0000313" key="2">
    <source>
        <dbReference type="EMBL" id="QDI72659.1"/>
    </source>
</evidence>
<sequence length="513" mass="57280">MERRKAQEEDRRRRPVITLALHFPWKRYHATPWGHFVNEGAVELPPSPWRILRALYSTWKERCPDLDADQVHQVLARLSSPPTYRIPPHHLSHSRHYFPDSTHRSGSSAGTDLALDAFAVLGGDATIYVQWPGDLATDQAKTLAQLAESLPYLGRADSIVEARLLTSADDIPTDTHTPAVQLHDDDLAPKGWTNLELLAPTIPLDLDGLTMRPTDVRARSLLYPPGSRLLPYATALTHPHAQPPAHRPRAKRKTEKITAVRLTINGPGLPPLTQTLPLTDTLRSRCIKPLTPGNGRQAPRHSNLVGKAADGTPLTGHHHAHFLPWDTNHDRRIDEIIIWTPGGLDTEELDAIHQATTGTIGVPEGVPGPRRLHLRITAYGAAADVLPAEWTKPATRYTSLTPFIPVRHPKKRQTLTEFFTAEAARELAHRKHPAPARSKLLQGDWPLYTQHRWTKRETRNDNRPSRGLHLTFDEPISGPLALGRHSHFGLGLLLPTPTSEPQAHQRHAERTEA</sequence>
<accession>A0A514JZ73</accession>
<dbReference type="EMBL" id="CP022310">
    <property type="protein sequence ID" value="QDI72659.1"/>
    <property type="molecule type" value="Genomic_DNA"/>
</dbReference>
<dbReference type="Proteomes" id="UP000316215">
    <property type="component" value="Chromosome"/>
</dbReference>
<evidence type="ECO:0000256" key="1">
    <source>
        <dbReference type="SAM" id="MobiDB-lite"/>
    </source>
</evidence>
<proteinExistence type="predicted"/>